<comment type="caution">
    <text evidence="2">The sequence shown here is derived from an EMBL/GenBank/DDBJ whole genome shotgun (WGS) entry which is preliminary data.</text>
</comment>
<feature type="non-terminal residue" evidence="2">
    <location>
        <position position="1"/>
    </location>
</feature>
<gene>
    <name evidence="2" type="ORF">NDU88_001727</name>
</gene>
<dbReference type="Pfam" id="PF00078">
    <property type="entry name" value="RVT_1"/>
    <property type="match status" value="1"/>
</dbReference>
<dbReference type="SUPFAM" id="SSF56672">
    <property type="entry name" value="DNA/RNA polymerases"/>
    <property type="match status" value="1"/>
</dbReference>
<protein>
    <recommendedName>
        <fullName evidence="1">Reverse transcriptase domain-containing protein</fullName>
    </recommendedName>
</protein>
<dbReference type="AlphaFoldDB" id="A0AAV7P6C7"/>
<dbReference type="InterPro" id="IPR000477">
    <property type="entry name" value="RT_dom"/>
</dbReference>
<dbReference type="InterPro" id="IPR043502">
    <property type="entry name" value="DNA/RNA_pol_sf"/>
</dbReference>
<feature type="domain" description="Reverse transcriptase" evidence="1">
    <location>
        <begin position="1"/>
        <end position="94"/>
    </location>
</feature>
<dbReference type="Proteomes" id="UP001066276">
    <property type="component" value="Chromosome 7"/>
</dbReference>
<sequence>GCVLAPTLFSLYINDLVHFLKQSNHDSPRLNGDPVPALLFADDTILLSQTPMGLQTLLDKFSDYCSLKGLEINTSKTKYLTVNPHKALKRNIRI</sequence>
<dbReference type="PANTHER" id="PTHR47027:SF20">
    <property type="entry name" value="REVERSE TRANSCRIPTASE-LIKE PROTEIN WITH RNA-DIRECTED DNA POLYMERASE DOMAIN"/>
    <property type="match status" value="1"/>
</dbReference>
<dbReference type="EMBL" id="JANPWB010000011">
    <property type="protein sequence ID" value="KAJ1123254.1"/>
    <property type="molecule type" value="Genomic_DNA"/>
</dbReference>
<feature type="non-terminal residue" evidence="2">
    <location>
        <position position="94"/>
    </location>
</feature>
<evidence type="ECO:0000313" key="2">
    <source>
        <dbReference type="EMBL" id="KAJ1123254.1"/>
    </source>
</evidence>
<dbReference type="PANTHER" id="PTHR47027">
    <property type="entry name" value="REVERSE TRANSCRIPTASE DOMAIN-CONTAINING PROTEIN"/>
    <property type="match status" value="1"/>
</dbReference>
<proteinExistence type="predicted"/>
<dbReference type="PROSITE" id="PS50878">
    <property type="entry name" value="RT_POL"/>
    <property type="match status" value="1"/>
</dbReference>
<evidence type="ECO:0000313" key="3">
    <source>
        <dbReference type="Proteomes" id="UP001066276"/>
    </source>
</evidence>
<name>A0AAV7P6C7_PLEWA</name>
<accession>A0AAV7P6C7</accession>
<keyword evidence="3" id="KW-1185">Reference proteome</keyword>
<reference evidence="2" key="1">
    <citation type="journal article" date="2022" name="bioRxiv">
        <title>Sequencing and chromosome-scale assembly of the giantPleurodeles waltlgenome.</title>
        <authorList>
            <person name="Brown T."/>
            <person name="Elewa A."/>
            <person name="Iarovenko S."/>
            <person name="Subramanian E."/>
            <person name="Araus A.J."/>
            <person name="Petzold A."/>
            <person name="Susuki M."/>
            <person name="Suzuki K.-i.T."/>
            <person name="Hayashi T."/>
            <person name="Toyoda A."/>
            <person name="Oliveira C."/>
            <person name="Osipova E."/>
            <person name="Leigh N.D."/>
            <person name="Simon A."/>
            <person name="Yun M.H."/>
        </authorList>
    </citation>
    <scope>NUCLEOTIDE SEQUENCE</scope>
    <source>
        <strain evidence="2">20211129_DDA</strain>
        <tissue evidence="2">Liver</tissue>
    </source>
</reference>
<evidence type="ECO:0000259" key="1">
    <source>
        <dbReference type="PROSITE" id="PS50878"/>
    </source>
</evidence>
<organism evidence="2 3">
    <name type="scientific">Pleurodeles waltl</name>
    <name type="common">Iberian ribbed newt</name>
    <dbReference type="NCBI Taxonomy" id="8319"/>
    <lineage>
        <taxon>Eukaryota</taxon>
        <taxon>Metazoa</taxon>
        <taxon>Chordata</taxon>
        <taxon>Craniata</taxon>
        <taxon>Vertebrata</taxon>
        <taxon>Euteleostomi</taxon>
        <taxon>Amphibia</taxon>
        <taxon>Batrachia</taxon>
        <taxon>Caudata</taxon>
        <taxon>Salamandroidea</taxon>
        <taxon>Salamandridae</taxon>
        <taxon>Pleurodelinae</taxon>
        <taxon>Pleurodeles</taxon>
    </lineage>
</organism>